<dbReference type="Proteomes" id="UP000282087">
    <property type="component" value="Unassembled WGS sequence"/>
</dbReference>
<feature type="transmembrane region" description="Helical" evidence="1">
    <location>
        <begin position="43"/>
        <end position="61"/>
    </location>
</feature>
<name>A0A3M6V7T7_9STRA</name>
<evidence type="ECO:0000313" key="2">
    <source>
        <dbReference type="EMBL" id="RMX62419.1"/>
    </source>
</evidence>
<evidence type="ECO:0000313" key="4">
    <source>
        <dbReference type="Proteomes" id="UP000282087"/>
    </source>
</evidence>
<dbReference type="EMBL" id="QLLG01000651">
    <property type="protein sequence ID" value="RMX62419.1"/>
    <property type="molecule type" value="Genomic_DNA"/>
</dbReference>
<comment type="caution">
    <text evidence="2">The sequence shown here is derived from an EMBL/GenBank/DDBJ whole genome shotgun (WGS) entry which is preliminary data.</text>
</comment>
<proteinExistence type="predicted"/>
<organism evidence="2 4">
    <name type="scientific">Peronospora effusa</name>
    <dbReference type="NCBI Taxonomy" id="542832"/>
    <lineage>
        <taxon>Eukaryota</taxon>
        <taxon>Sar</taxon>
        <taxon>Stramenopiles</taxon>
        <taxon>Oomycota</taxon>
        <taxon>Peronosporomycetes</taxon>
        <taxon>Peronosporales</taxon>
        <taxon>Peronosporaceae</taxon>
        <taxon>Peronospora</taxon>
    </lineage>
</organism>
<dbReference type="VEuPathDB" id="FungiDB:DD237_008555"/>
<keyword evidence="4" id="KW-1185">Reference proteome</keyword>
<keyword evidence="1" id="KW-0472">Membrane</keyword>
<protein>
    <submittedName>
        <fullName evidence="2">Uncharacterized protein</fullName>
    </submittedName>
</protein>
<sequence>MCDAFTDLVGVVAWWRGGRTDLSAKYTAAIKNGATAEDAYIDSIYKILIVVCVTGSFVFMVRTNPRDRFEKGYHHSLFGKRVISIKFKNTTANQNGSMQNEM</sequence>
<dbReference type="Proteomes" id="UP000286097">
    <property type="component" value="Unassembled WGS sequence"/>
</dbReference>
<evidence type="ECO:0000313" key="5">
    <source>
        <dbReference type="Proteomes" id="UP000286097"/>
    </source>
</evidence>
<evidence type="ECO:0000313" key="3">
    <source>
        <dbReference type="EMBL" id="RQM10886.1"/>
    </source>
</evidence>
<dbReference type="STRING" id="542832.A0A3M6V7T7"/>
<keyword evidence="1" id="KW-1133">Transmembrane helix</keyword>
<dbReference type="EMBL" id="QKXF01000513">
    <property type="protein sequence ID" value="RQM10886.1"/>
    <property type="molecule type" value="Genomic_DNA"/>
</dbReference>
<evidence type="ECO:0000256" key="1">
    <source>
        <dbReference type="SAM" id="Phobius"/>
    </source>
</evidence>
<accession>A0A3M6V7T7</accession>
<keyword evidence="1" id="KW-0812">Transmembrane</keyword>
<reference evidence="4 5" key="1">
    <citation type="submission" date="2018-06" db="EMBL/GenBank/DDBJ databases">
        <title>Comparative genomics of downy mildews reveals potential adaptations to biotrophy.</title>
        <authorList>
            <person name="Fletcher K."/>
            <person name="Klosterman S.J."/>
            <person name="Derevnina L."/>
            <person name="Martin F."/>
            <person name="Koike S."/>
            <person name="Reyes Chin-Wo S."/>
            <person name="Mou B."/>
            <person name="Michelmore R."/>
        </authorList>
    </citation>
    <scope>NUCLEOTIDE SEQUENCE [LARGE SCALE GENOMIC DNA]</scope>
    <source>
        <strain evidence="3 5">R13</strain>
        <strain evidence="2 4">R14</strain>
    </source>
</reference>
<dbReference type="OrthoDB" id="410267at2759"/>
<dbReference type="AlphaFoldDB" id="A0A3M6V7T7"/>
<gene>
    <name evidence="3" type="ORF">DD237_008555</name>
    <name evidence="2" type="ORF">DD238_008416</name>
</gene>